<organism evidence="1 2">
    <name type="scientific">Auriscalpium vulgare</name>
    <dbReference type="NCBI Taxonomy" id="40419"/>
    <lineage>
        <taxon>Eukaryota</taxon>
        <taxon>Fungi</taxon>
        <taxon>Dikarya</taxon>
        <taxon>Basidiomycota</taxon>
        <taxon>Agaricomycotina</taxon>
        <taxon>Agaricomycetes</taxon>
        <taxon>Russulales</taxon>
        <taxon>Auriscalpiaceae</taxon>
        <taxon>Auriscalpium</taxon>
    </lineage>
</organism>
<evidence type="ECO:0000313" key="1">
    <source>
        <dbReference type="EMBL" id="KAI0038286.1"/>
    </source>
</evidence>
<gene>
    <name evidence="1" type="ORF">FA95DRAFT_1664843</name>
</gene>
<name>A0ACB8R3T2_9AGAM</name>
<evidence type="ECO:0000313" key="2">
    <source>
        <dbReference type="Proteomes" id="UP000814033"/>
    </source>
</evidence>
<sequence length="117" mass="13762">MVGRAKSIPAKRQKDRAERDMLFERAVKAYRVEQDKPPVDRKGLRLVCKMISEEYHAEKRRWVHLDHNTLAARLKGRQSLAETRESQSWLNEEETNRVIEYALEVAARGFPLMGTRR</sequence>
<reference evidence="1" key="2">
    <citation type="journal article" date="2022" name="New Phytol.">
        <title>Evolutionary transition to the ectomycorrhizal habit in the genomes of a hyperdiverse lineage of mushroom-forming fungi.</title>
        <authorList>
            <person name="Looney B."/>
            <person name="Miyauchi S."/>
            <person name="Morin E."/>
            <person name="Drula E."/>
            <person name="Courty P.E."/>
            <person name="Kohler A."/>
            <person name="Kuo A."/>
            <person name="LaButti K."/>
            <person name="Pangilinan J."/>
            <person name="Lipzen A."/>
            <person name="Riley R."/>
            <person name="Andreopoulos W."/>
            <person name="He G."/>
            <person name="Johnson J."/>
            <person name="Nolan M."/>
            <person name="Tritt A."/>
            <person name="Barry K.W."/>
            <person name="Grigoriev I.V."/>
            <person name="Nagy L.G."/>
            <person name="Hibbett D."/>
            <person name="Henrissat B."/>
            <person name="Matheny P.B."/>
            <person name="Labbe J."/>
            <person name="Martin F.M."/>
        </authorList>
    </citation>
    <scope>NUCLEOTIDE SEQUENCE</scope>
    <source>
        <strain evidence="1">FP105234-sp</strain>
    </source>
</reference>
<proteinExistence type="predicted"/>
<comment type="caution">
    <text evidence="1">The sequence shown here is derived from an EMBL/GenBank/DDBJ whole genome shotgun (WGS) entry which is preliminary data.</text>
</comment>
<reference evidence="1" key="1">
    <citation type="submission" date="2021-02" db="EMBL/GenBank/DDBJ databases">
        <authorList>
            <consortium name="DOE Joint Genome Institute"/>
            <person name="Ahrendt S."/>
            <person name="Looney B.P."/>
            <person name="Miyauchi S."/>
            <person name="Morin E."/>
            <person name="Drula E."/>
            <person name="Courty P.E."/>
            <person name="Chicoki N."/>
            <person name="Fauchery L."/>
            <person name="Kohler A."/>
            <person name="Kuo A."/>
            <person name="Labutti K."/>
            <person name="Pangilinan J."/>
            <person name="Lipzen A."/>
            <person name="Riley R."/>
            <person name="Andreopoulos W."/>
            <person name="He G."/>
            <person name="Johnson J."/>
            <person name="Barry K.W."/>
            <person name="Grigoriev I.V."/>
            <person name="Nagy L."/>
            <person name="Hibbett D."/>
            <person name="Henrissat B."/>
            <person name="Matheny P.B."/>
            <person name="Labbe J."/>
            <person name="Martin F."/>
        </authorList>
    </citation>
    <scope>NUCLEOTIDE SEQUENCE</scope>
    <source>
        <strain evidence="1">FP105234-sp</strain>
    </source>
</reference>
<dbReference type="Proteomes" id="UP000814033">
    <property type="component" value="Unassembled WGS sequence"/>
</dbReference>
<accession>A0ACB8R3T2</accession>
<dbReference type="EMBL" id="MU276541">
    <property type="protein sequence ID" value="KAI0038286.1"/>
    <property type="molecule type" value="Genomic_DNA"/>
</dbReference>
<protein>
    <submittedName>
        <fullName evidence="1">Uncharacterized protein</fullName>
    </submittedName>
</protein>
<keyword evidence="2" id="KW-1185">Reference proteome</keyword>